<feature type="compositionally biased region" description="Low complexity" evidence="1">
    <location>
        <begin position="165"/>
        <end position="175"/>
    </location>
</feature>
<proteinExistence type="predicted"/>
<reference evidence="3" key="1">
    <citation type="submission" date="2021-01" db="EMBL/GenBank/DDBJ databases">
        <title>Genome sequence of Phenylobacterium sp. 20VBR1 isolated from a valley glaceir, Ny-Alesund, Svalbard.</title>
        <authorList>
            <person name="Thomas F.A."/>
            <person name="Krishnan K.P."/>
            <person name="Sinha R.K."/>
        </authorList>
    </citation>
    <scope>NUCLEOTIDE SEQUENCE</scope>
    <source>
        <strain evidence="3">20VBR1</strain>
    </source>
</reference>
<feature type="transmembrane region" description="Helical" evidence="2">
    <location>
        <begin position="16"/>
        <end position="35"/>
    </location>
</feature>
<feature type="transmembrane region" description="Helical" evidence="2">
    <location>
        <begin position="80"/>
        <end position="98"/>
    </location>
</feature>
<protein>
    <submittedName>
        <fullName evidence="3">Uncharacterized protein</fullName>
    </submittedName>
</protein>
<dbReference type="EMBL" id="CP068570">
    <property type="protein sequence ID" value="QQZ50400.1"/>
    <property type="molecule type" value="Genomic_DNA"/>
</dbReference>
<organism evidence="3">
    <name type="scientific">Phenylobacterium glaciei</name>
    <dbReference type="NCBI Taxonomy" id="2803784"/>
    <lineage>
        <taxon>Bacteria</taxon>
        <taxon>Pseudomonadati</taxon>
        <taxon>Pseudomonadota</taxon>
        <taxon>Alphaproteobacteria</taxon>
        <taxon>Caulobacterales</taxon>
        <taxon>Caulobacteraceae</taxon>
        <taxon>Phenylobacterium</taxon>
    </lineage>
</organism>
<keyword evidence="2" id="KW-0472">Membrane</keyword>
<dbReference type="InterPro" id="IPR036259">
    <property type="entry name" value="MFS_trans_sf"/>
</dbReference>
<evidence type="ECO:0000313" key="3">
    <source>
        <dbReference type="EMBL" id="QQZ50400.1"/>
    </source>
</evidence>
<name>A0A974P4R3_9CAUL</name>
<feature type="region of interest" description="Disordered" evidence="1">
    <location>
        <begin position="165"/>
        <end position="199"/>
    </location>
</feature>
<gene>
    <name evidence="3" type="ORF">JKL49_01545</name>
</gene>
<evidence type="ECO:0000256" key="2">
    <source>
        <dbReference type="SAM" id="Phobius"/>
    </source>
</evidence>
<keyword evidence="2" id="KW-1133">Transmembrane helix</keyword>
<feature type="transmembrane region" description="Helical" evidence="2">
    <location>
        <begin position="110"/>
        <end position="130"/>
    </location>
</feature>
<feature type="transmembrane region" description="Helical" evidence="2">
    <location>
        <begin position="47"/>
        <end position="68"/>
    </location>
</feature>
<dbReference type="SUPFAM" id="SSF103473">
    <property type="entry name" value="MFS general substrate transporter"/>
    <property type="match status" value="1"/>
</dbReference>
<accession>A0A974P4R3</accession>
<keyword evidence="2" id="KW-0812">Transmembrane</keyword>
<evidence type="ECO:0000256" key="1">
    <source>
        <dbReference type="SAM" id="MobiDB-lite"/>
    </source>
</evidence>
<dbReference type="AlphaFoldDB" id="A0A974P4R3"/>
<sequence>MAVADTAPGAIRASMMGFALFAADGWTGSGLYFVWPITLFVTLGKSFAAFGGAMALAALAGAAAGLLLGRHIDAGHGRRAVWVAFAVLAITILARAGATTPAMALTANALGALVPCLYTPTLMTAVYNLAQGSPARCASTWSPKAPMTWAAAWDACPPPPCWPWGEPARRPAAGPGRRDDQPHPAAPLLHRPPEIAVAA</sequence>